<comment type="similarity">
    <text evidence="2">Belongs to the class-V pyridoxal-phosphate-dependent aminotransferase family. NifS/IscS subfamily.</text>
</comment>
<dbReference type="SUPFAM" id="SSF53383">
    <property type="entry name" value="PLP-dependent transferases"/>
    <property type="match status" value="1"/>
</dbReference>
<comment type="caution">
    <text evidence="9">The sequence shown here is derived from an EMBL/GenBank/DDBJ whole genome shotgun (WGS) entry which is preliminary data.</text>
</comment>
<evidence type="ECO:0000313" key="10">
    <source>
        <dbReference type="Proteomes" id="UP000074108"/>
    </source>
</evidence>
<keyword evidence="6" id="KW-0411">Iron-sulfur</keyword>
<evidence type="ECO:0000256" key="3">
    <source>
        <dbReference type="ARBA" id="ARBA00022723"/>
    </source>
</evidence>
<dbReference type="Gene3D" id="3.40.640.10">
    <property type="entry name" value="Type I PLP-dependent aspartate aminotransferase-like (Major domain)"/>
    <property type="match status" value="1"/>
</dbReference>
<evidence type="ECO:0000256" key="5">
    <source>
        <dbReference type="ARBA" id="ARBA00023004"/>
    </source>
</evidence>
<dbReference type="OrthoDB" id="9808002at2"/>
<dbReference type="Gene3D" id="3.90.1150.10">
    <property type="entry name" value="Aspartate Aminotransferase, domain 1"/>
    <property type="match status" value="1"/>
</dbReference>
<evidence type="ECO:0000256" key="1">
    <source>
        <dbReference type="ARBA" id="ARBA00001933"/>
    </source>
</evidence>
<dbReference type="STRING" id="1150625.Q75_10725"/>
<dbReference type="InterPro" id="IPR015424">
    <property type="entry name" value="PyrdxlP-dep_Trfase"/>
</dbReference>
<dbReference type="GO" id="GO:0003824">
    <property type="term" value="F:catalytic activity"/>
    <property type="evidence" value="ECO:0007669"/>
    <property type="project" value="UniProtKB-ARBA"/>
</dbReference>
<feature type="domain" description="Aminotransferase class V" evidence="8">
    <location>
        <begin position="2"/>
        <end position="361"/>
    </location>
</feature>
<keyword evidence="4" id="KW-0663">Pyridoxal phosphate</keyword>
<evidence type="ECO:0000256" key="7">
    <source>
        <dbReference type="RuleBase" id="RU004504"/>
    </source>
</evidence>
<dbReference type="InterPro" id="IPR020578">
    <property type="entry name" value="Aminotrans_V_PyrdxlP_BS"/>
</dbReference>
<dbReference type="PANTHER" id="PTHR11601">
    <property type="entry name" value="CYSTEINE DESULFURYLASE FAMILY MEMBER"/>
    <property type="match status" value="1"/>
</dbReference>
<dbReference type="PATRIC" id="fig|1150625.3.peg.2282"/>
<evidence type="ECO:0000256" key="2">
    <source>
        <dbReference type="ARBA" id="ARBA00006490"/>
    </source>
</evidence>
<dbReference type="InterPro" id="IPR015422">
    <property type="entry name" value="PyrdxlP-dep_Trfase_small"/>
</dbReference>
<evidence type="ECO:0000313" key="9">
    <source>
        <dbReference type="EMBL" id="KUP05854.1"/>
    </source>
</evidence>
<dbReference type="AlphaFoldDB" id="A0A147K728"/>
<dbReference type="PROSITE" id="PS00595">
    <property type="entry name" value="AA_TRANSFER_CLASS_5"/>
    <property type="match status" value="1"/>
</dbReference>
<dbReference type="Gene3D" id="1.10.260.50">
    <property type="match status" value="1"/>
</dbReference>
<evidence type="ECO:0000256" key="4">
    <source>
        <dbReference type="ARBA" id="ARBA00022898"/>
    </source>
</evidence>
<dbReference type="Pfam" id="PF00266">
    <property type="entry name" value="Aminotran_5"/>
    <property type="match status" value="1"/>
</dbReference>
<evidence type="ECO:0000256" key="6">
    <source>
        <dbReference type="ARBA" id="ARBA00023014"/>
    </source>
</evidence>
<reference evidence="9 10" key="1">
    <citation type="journal article" date="2016" name="Front. Microbiol.">
        <title>Microevolution Analysis of Bacillus coahuilensis Unveils Differences in Phosphorus Acquisition Strategies and Their Regulation.</title>
        <authorList>
            <person name="Gomez-Lunar Z."/>
            <person name="Hernandez-Gonzalez I."/>
            <person name="Rodriguez-Torres M.D."/>
            <person name="Souza V."/>
            <person name="Olmedo-Alvarez G."/>
        </authorList>
    </citation>
    <scope>NUCLEOTIDE SEQUENCE [LARGE SCALE GENOMIC DNA]</scope>
    <source>
        <strain evidence="10">p1.1.43</strain>
    </source>
</reference>
<name>A0A147K728_9BACI</name>
<evidence type="ECO:0000259" key="8">
    <source>
        <dbReference type="Pfam" id="PF00266"/>
    </source>
</evidence>
<dbReference type="PANTHER" id="PTHR11601:SF36">
    <property type="entry name" value="CYSTEINE DESULFURASE NIFS-RELATED"/>
    <property type="match status" value="1"/>
</dbReference>
<dbReference type="GO" id="GO:0046872">
    <property type="term" value="F:metal ion binding"/>
    <property type="evidence" value="ECO:0007669"/>
    <property type="project" value="UniProtKB-KW"/>
</dbReference>
<dbReference type="Proteomes" id="UP000074108">
    <property type="component" value="Unassembled WGS sequence"/>
</dbReference>
<gene>
    <name evidence="9" type="ORF">Q75_10725</name>
</gene>
<dbReference type="InterPro" id="IPR016454">
    <property type="entry name" value="Cysteine_dSase"/>
</dbReference>
<dbReference type="NCBIfam" id="NF002806">
    <property type="entry name" value="PRK02948.1"/>
    <property type="match status" value="1"/>
</dbReference>
<keyword evidence="10" id="KW-1185">Reference proteome</keyword>
<keyword evidence="5" id="KW-0408">Iron</keyword>
<dbReference type="GO" id="GO:0051536">
    <property type="term" value="F:iron-sulfur cluster binding"/>
    <property type="evidence" value="ECO:0007669"/>
    <property type="project" value="UniProtKB-KW"/>
</dbReference>
<comment type="cofactor">
    <cofactor evidence="1 7">
        <name>pyridoxal 5'-phosphate</name>
        <dbReference type="ChEBI" id="CHEBI:597326"/>
    </cofactor>
</comment>
<accession>A0A147K728</accession>
<organism evidence="9 10">
    <name type="scientific">Bacillus coahuilensis p1.1.43</name>
    <dbReference type="NCBI Taxonomy" id="1150625"/>
    <lineage>
        <taxon>Bacteria</taxon>
        <taxon>Bacillati</taxon>
        <taxon>Bacillota</taxon>
        <taxon>Bacilli</taxon>
        <taxon>Bacillales</taxon>
        <taxon>Bacillaceae</taxon>
        <taxon>Bacillus</taxon>
    </lineage>
</organism>
<dbReference type="EMBL" id="LDYG01000032">
    <property type="protein sequence ID" value="KUP05854.1"/>
    <property type="molecule type" value="Genomic_DNA"/>
</dbReference>
<protein>
    <recommendedName>
        <fullName evidence="8">Aminotransferase class V domain-containing protein</fullName>
    </recommendedName>
</protein>
<dbReference type="RefSeq" id="WP_059351346.1">
    <property type="nucleotide sequence ID" value="NZ_LDYG01000032.1"/>
</dbReference>
<dbReference type="InterPro" id="IPR000192">
    <property type="entry name" value="Aminotrans_V_dom"/>
</dbReference>
<proteinExistence type="inferred from homology"/>
<dbReference type="PIRSF" id="PIRSF005572">
    <property type="entry name" value="NifS"/>
    <property type="match status" value="1"/>
</dbReference>
<keyword evidence="3" id="KW-0479">Metal-binding</keyword>
<sequence>MIYLDYAATTPMSERALTAYTDTATTYYGNPSSLHDAGTSAHTIVELCRKKLAASLGVKEGIYFTSGGTESNQLGITTLALAQKEKGRHIITSRGEHASVHSALSYLVHDHGFEVTELKFTSEGEVDLEELAHHLRDDTVLVSFQHINSENGVIQPIQHIAEMIKGRDILFHSDFVQSFGKIRLDEVIEHVDAVSISSHKLYGPKGVGLLYIRPSIPVSPLFPVVTQEKGMRGGTINTPGISSFTVAAMDHVEALHLERYWSLRTLFIQALQEQNVPCTLYEHSLKLKQLPQVVGLRIHGIQGQWMMLELNKRGFAISTGSACHVGLLDKPALIYAMDGTDQEGKEFIRISFGEKTVKSDLLTLANSIKDIYNQYFRLEE</sequence>
<dbReference type="InterPro" id="IPR015421">
    <property type="entry name" value="PyrdxlP-dep_Trfase_major"/>
</dbReference>